<sequence length="523" mass="58691">MDKRLQVQISTLPEHEMLVNTSLEVTLAELHGSQALAILIKILAVSYVSYLTLWPVYALFLSNLRKVPGPFLAKLTGLWEVKKVATGNIHGMMVDLHKTYGPIVQIAPNRYDFNTPEAVKTIYRIGNAFTKSRYYEPFGTPDFHNLMNALDNKDHSALRKQIASLYTMSALLSYEHSVDAQTTILMEKMQNFANRGDVVDLPQFLQFYAFDVIGTITIGKSMGMMESNSDMYDTCRALDGMWHYIAVLGLIPGIHLRYMKLAKVLGFTPPTEALDSFIDTQIQQYTEAMEQKGGVGDDEDTFLARMLKLQEQGKATKKDTRHCVTINIGAGSDTTAIGLSSIVYYLYSNSRTLNCLREELEEFAEAGELSDPVGFQQAQKMPYLQAVIKEAMRLHPGVGTQLTRVVPKGGVVIEGQFFPEGAEVGVNGWALYYNQDVFGDDAAIFRPERWLQPGEDVRIAASFAFGAGPRSCLGKNVSILEMSKAIPQIVKNFDIELQDKSWKHECWFFVKPEFKAQIKLRAR</sequence>
<evidence type="ECO:0000313" key="2">
    <source>
        <dbReference type="Proteomes" id="UP000830768"/>
    </source>
</evidence>
<dbReference type="Proteomes" id="UP000830768">
    <property type="component" value="Chromosome 5"/>
</dbReference>
<organism evidence="1 2">
    <name type="scientific">Fusarium solani subsp. cucurbitae</name>
    <name type="common">Neocosmosporum cucurbitae</name>
    <dbReference type="NCBI Taxonomy" id="2747967"/>
    <lineage>
        <taxon>Eukaryota</taxon>
        <taxon>Fungi</taxon>
        <taxon>Dikarya</taxon>
        <taxon>Ascomycota</taxon>
        <taxon>Pezizomycotina</taxon>
        <taxon>Sordariomycetes</taxon>
        <taxon>Hypocreomycetidae</taxon>
        <taxon>Hypocreales</taxon>
        <taxon>Nectriaceae</taxon>
        <taxon>Fusarium</taxon>
        <taxon>Fusarium solani species complex</taxon>
    </lineage>
</organism>
<protein>
    <submittedName>
        <fullName evidence="1">Uncharacterized protein</fullName>
    </submittedName>
</protein>
<reference evidence="1" key="1">
    <citation type="submission" date="2021-11" db="EMBL/GenBank/DDBJ databases">
        <title>Fusarium solani-melongenae Genome sequencing and assembly.</title>
        <authorList>
            <person name="Xie S."/>
            <person name="Huang L."/>
            <person name="Zhang X."/>
        </authorList>
    </citation>
    <scope>NUCLEOTIDE SEQUENCE</scope>
    <source>
        <strain evidence="1">CRI 24-3</strain>
    </source>
</reference>
<accession>A0ACD3Z526</accession>
<keyword evidence="2" id="KW-1185">Reference proteome</keyword>
<gene>
    <name evidence="1" type="ORF">LCI18_006128</name>
</gene>
<dbReference type="EMBL" id="CP090034">
    <property type="protein sequence ID" value="UPK95193.1"/>
    <property type="molecule type" value="Genomic_DNA"/>
</dbReference>
<proteinExistence type="predicted"/>
<evidence type="ECO:0000313" key="1">
    <source>
        <dbReference type="EMBL" id="UPK95193.1"/>
    </source>
</evidence>
<name>A0ACD3Z526_FUSSC</name>